<dbReference type="EMBL" id="JAASQL010000007">
    <property type="protein sequence ID" value="NIJ46499.1"/>
    <property type="molecule type" value="Genomic_DNA"/>
</dbReference>
<keyword evidence="4" id="KW-1185">Reference proteome</keyword>
<gene>
    <name evidence="3" type="ORF">FHR24_002987</name>
</gene>
<dbReference type="SUPFAM" id="SSF55811">
    <property type="entry name" value="Nudix"/>
    <property type="match status" value="1"/>
</dbReference>
<dbReference type="Proteomes" id="UP000745859">
    <property type="component" value="Unassembled WGS sequence"/>
</dbReference>
<dbReference type="PANTHER" id="PTHR10885">
    <property type="entry name" value="ISOPENTENYL-DIPHOSPHATE DELTA-ISOMERASE"/>
    <property type="match status" value="1"/>
</dbReference>
<name>A0ABX0UCD4_9FLAO</name>
<feature type="domain" description="Nudix hydrolase" evidence="2">
    <location>
        <begin position="29"/>
        <end position="167"/>
    </location>
</feature>
<dbReference type="InterPro" id="IPR000086">
    <property type="entry name" value="NUDIX_hydrolase_dom"/>
</dbReference>
<dbReference type="InterPro" id="IPR015797">
    <property type="entry name" value="NUDIX_hydrolase-like_dom_sf"/>
</dbReference>
<dbReference type="PROSITE" id="PS00893">
    <property type="entry name" value="NUDIX_BOX"/>
    <property type="match status" value="1"/>
</dbReference>
<proteinExistence type="predicted"/>
<accession>A0ABX0UCD4</accession>
<evidence type="ECO:0000256" key="1">
    <source>
        <dbReference type="ARBA" id="ARBA00022801"/>
    </source>
</evidence>
<dbReference type="PROSITE" id="PS51462">
    <property type="entry name" value="NUDIX"/>
    <property type="match status" value="1"/>
</dbReference>
<dbReference type="RefSeq" id="WP_208412376.1">
    <property type="nucleotide sequence ID" value="NZ_JAASQL010000007.1"/>
</dbReference>
<dbReference type="Pfam" id="PF00293">
    <property type="entry name" value="NUDIX"/>
    <property type="match status" value="1"/>
</dbReference>
<dbReference type="InterPro" id="IPR020084">
    <property type="entry name" value="NUDIX_hydrolase_CS"/>
</dbReference>
<evidence type="ECO:0000259" key="2">
    <source>
        <dbReference type="PROSITE" id="PS51462"/>
    </source>
</evidence>
<reference evidence="3 4" key="1">
    <citation type="submission" date="2020-03" db="EMBL/GenBank/DDBJ databases">
        <title>Genomic Encyclopedia of Type Strains, Phase IV (KMG-IV): sequencing the most valuable type-strain genomes for metagenomic binning, comparative biology and taxonomic classification.</title>
        <authorList>
            <person name="Goeker M."/>
        </authorList>
    </citation>
    <scope>NUCLEOTIDE SEQUENCE [LARGE SCALE GENOMIC DNA]</scope>
    <source>
        <strain evidence="3 4">DSM 101599</strain>
    </source>
</reference>
<evidence type="ECO:0000313" key="3">
    <source>
        <dbReference type="EMBL" id="NIJ46499.1"/>
    </source>
</evidence>
<dbReference type="PANTHER" id="PTHR10885:SF20">
    <property type="entry name" value="NUDIX HYDROLASE DOMAIN-CONTAINING PROTEIN"/>
    <property type="match status" value="1"/>
</dbReference>
<protein>
    <submittedName>
        <fullName evidence="3">Isopentenyldiphosphate isomerase</fullName>
    </submittedName>
</protein>
<dbReference type="Gene3D" id="3.90.79.10">
    <property type="entry name" value="Nucleoside Triphosphate Pyrophosphohydrolase"/>
    <property type="match status" value="1"/>
</dbReference>
<keyword evidence="3" id="KW-0413">Isomerase</keyword>
<dbReference type="CDD" id="cd04692">
    <property type="entry name" value="NUDIX_Hydrolase"/>
    <property type="match status" value="1"/>
</dbReference>
<keyword evidence="1" id="KW-0378">Hydrolase</keyword>
<comment type="caution">
    <text evidence="3">The sequence shown here is derived from an EMBL/GenBank/DDBJ whole genome shotgun (WGS) entry which is preliminary data.</text>
</comment>
<sequence>MDELIDIVNLMGQPTGNACMKSFAHQNGILHASVHIWFYHQNGKILIQKRNKKKEIYPNLWDVSVAGHVASEENFLDGAIREIKEEVDLTVIKDQLIYKGIWEEKHAHSNGLIDHEIHHIYLTELKTNLTDLTPQPEEVSDLKLVTLDYLENNYKDTTYFVPHDVEYYKHIIDLLKEAI</sequence>
<evidence type="ECO:0000313" key="4">
    <source>
        <dbReference type="Proteomes" id="UP000745859"/>
    </source>
</evidence>
<dbReference type="GO" id="GO:0016853">
    <property type="term" value="F:isomerase activity"/>
    <property type="evidence" value="ECO:0007669"/>
    <property type="project" value="UniProtKB-KW"/>
</dbReference>
<organism evidence="3 4">
    <name type="scientific">Wenyingzhuangia heitensis</name>
    <dbReference type="NCBI Taxonomy" id="1487859"/>
    <lineage>
        <taxon>Bacteria</taxon>
        <taxon>Pseudomonadati</taxon>
        <taxon>Bacteroidota</taxon>
        <taxon>Flavobacteriia</taxon>
        <taxon>Flavobacteriales</taxon>
        <taxon>Flavobacteriaceae</taxon>
        <taxon>Wenyingzhuangia</taxon>
    </lineage>
</organism>